<dbReference type="Pfam" id="PF03178">
    <property type="entry name" value="CPSF_A"/>
    <property type="match status" value="1"/>
</dbReference>
<dbReference type="OrthoDB" id="6109at2759"/>
<accession>A0A409WHK1</accession>
<feature type="domain" description="RSE1/DDB1/CPSF1 C-terminal" evidence="3">
    <location>
        <begin position="1083"/>
        <end position="1409"/>
    </location>
</feature>
<gene>
    <name evidence="6" type="ORF">CVT25_015562</name>
</gene>
<evidence type="ECO:0000256" key="1">
    <source>
        <dbReference type="ARBA" id="ARBA00004123"/>
    </source>
</evidence>
<comment type="caution">
    <text evidence="6">The sequence shown here is derived from an EMBL/GenBank/DDBJ whole genome shotgun (WGS) entry which is preliminary data.</text>
</comment>
<reference evidence="6 7" key="1">
    <citation type="journal article" date="2018" name="Evol. Lett.">
        <title>Horizontal gene cluster transfer increased hallucinogenic mushroom diversity.</title>
        <authorList>
            <person name="Reynolds H.T."/>
            <person name="Vijayakumar V."/>
            <person name="Gluck-Thaler E."/>
            <person name="Korotkin H.B."/>
            <person name="Matheny P.B."/>
            <person name="Slot J.C."/>
        </authorList>
    </citation>
    <scope>NUCLEOTIDE SEQUENCE [LARGE SCALE GENOMIC DNA]</scope>
    <source>
        <strain evidence="6 7">2631</strain>
    </source>
</reference>
<comment type="subcellular location">
    <subcellularLocation>
        <location evidence="1">Nucleus</location>
    </subcellularLocation>
</comment>
<dbReference type="Proteomes" id="UP000283269">
    <property type="component" value="Unassembled WGS sequence"/>
</dbReference>
<dbReference type="PANTHER" id="PTHR10644">
    <property type="entry name" value="DNA REPAIR/RNA PROCESSING CPSF FAMILY"/>
    <property type="match status" value="1"/>
</dbReference>
<dbReference type="Pfam" id="PF23726">
    <property type="entry name" value="Beta-prop_RSE1_2nd"/>
    <property type="match status" value="1"/>
</dbReference>
<dbReference type="InterPro" id="IPR004871">
    <property type="entry name" value="RSE1/DDB1/CPSF1_C"/>
</dbReference>
<dbReference type="InParanoid" id="A0A409WHK1"/>
<dbReference type="Pfam" id="PF10433">
    <property type="entry name" value="Beta-prop_RSE1_1st"/>
    <property type="match status" value="1"/>
</dbReference>
<dbReference type="GO" id="GO:0005634">
    <property type="term" value="C:nucleus"/>
    <property type="evidence" value="ECO:0007669"/>
    <property type="project" value="UniProtKB-SubCell"/>
</dbReference>
<sequence>MHALRQEVLPASGVEFAASLHLTPSTRRSTTPNVSTRHEFVSRVLCNLVVARSNLLRIFEVREEAAPIQSQADDDRERRASVRRGTEPVEGEVMMDEAGDGYINIAKSVPQKEPVHISTVTRFYLIREHRLHGIVTGIEGVKIVTSLEDRLDRLLVSFKDAKIALLEWSEIIHDLVTVSIHTYERAPQMLALDSPLFRAELRVDPLSRCAALSLPKHALAILPFYQTQAELEVMDQDQVPQDQTQLNCRDVPYSPSFILDLPGQVEANLRNVIDFVFLPGFNNPTLAVLFQTQQTWTGRLKEFNDTVKLIIFTLDISAQNYSIITFIEGLPHDCLYLMPSSELLGGIIVTSSNALIYVDQSSRRVALPVNGWTSRISDLQLLPIPPADKERHLVLEGSRTLFVDDKTFFVILRDGTVYPVEIVADGKTVSKLVLSPPLAQTSVPSLVKNLGEDHIFVGSTVGPSVLLKAAHVEEEVENDGEDAAPSAIVQDDDQMDYDDDDEDIYGVPSKPTTVTVANGLSNGQAAVKKTRTIIHLSLRDSLPAHGPIISMAFSLAKNGDRPVPELVTATGSGLTGGFTLFQRDLPVIAKRKLHVIGGARGLWSLPIRQPVRASGISYEKPMNPYHADNDTLILSTDTNPSPGLSRIATRITKNDISITTRIPGTTIGAAPFFQRTAILHVMTNAIRVLEPDGTERQIIKDMDANMPRPKIRACSISDPFVLIIREDDSIGLFIGETERGKIRRKDMSPMGDKTSRYLTGCFYADSTGLFGEQYESTISPSGVATTTLQSAVSAGNKAQWLILMRPQGIMEIWTLPKLTLAFSTDGLSTLQNVLSDSHDPPALSLPQDPPRKPQDLDVEQLILAPIGESSPRPHLCVFLRSGQLTIFEVVPASETPEPLEKSRPSHLKIIFVKIASMAFEIQRQEESEKSIIAEQKRISRNFIPFVTSPAPGTTYSGVFFTGDRPNWILAGNKSGVHIYPSGHSVVHAFTACSLWEAKGDFLLYTEEGPCLLEWVPNFQLDGPLPSRSIPRGRSYSNVLFDPSTSLIVAASSLQAKFTSYDEDGNRVWEPDASNIADPLCDCSTLELISPDFWITLDGYEFATNEYINDLACVNLETSSTENGSKDFIVVGTTIDRGEDLAAKGATYIFEIVEVVADPAVAPKRWYKLRLRCRDDAKGPVTAVCGFPGYLVSSMGQKVFVRAFDSDERLVGVAFMDVGVYVTSLRTLKNLLLIGDAVKSVMFVAFQEDPYKLILLAKDTQHICVTSADFFFTDGELSIVTGDEEGIVRVYEYNPQDIESNDGRYLILRTEFNGQSEYRTTAVIARRTKEDPDIPQSKILMGSPDGSLTSLTAVDEHAYKRLQLLQGQLTRNIQHMAGLNPKAFRIVRNDFVSKPLSKGILDGNLLANYEALPITRQNEMTRQIGTERLTVLRDWISLTGPW</sequence>
<feature type="domain" description="RSE1/DDB1/CPSF1 first beta-propeller" evidence="4">
    <location>
        <begin position="124"/>
        <end position="472"/>
    </location>
</feature>
<dbReference type="InterPro" id="IPR018846">
    <property type="entry name" value="Beta-prop_RSE1/DDB1/CPSF1_1st"/>
</dbReference>
<dbReference type="InterPro" id="IPR058543">
    <property type="entry name" value="Beta-prop_RSE1/DDB1/CPSF1_2nd"/>
</dbReference>
<keyword evidence="2" id="KW-0539">Nucleus</keyword>
<evidence type="ECO:0000259" key="4">
    <source>
        <dbReference type="Pfam" id="PF10433"/>
    </source>
</evidence>
<dbReference type="STRING" id="93625.A0A409WHK1"/>
<organism evidence="6 7">
    <name type="scientific">Psilocybe cyanescens</name>
    <dbReference type="NCBI Taxonomy" id="93625"/>
    <lineage>
        <taxon>Eukaryota</taxon>
        <taxon>Fungi</taxon>
        <taxon>Dikarya</taxon>
        <taxon>Basidiomycota</taxon>
        <taxon>Agaricomycotina</taxon>
        <taxon>Agaricomycetes</taxon>
        <taxon>Agaricomycetidae</taxon>
        <taxon>Agaricales</taxon>
        <taxon>Agaricineae</taxon>
        <taxon>Strophariaceae</taxon>
        <taxon>Psilocybe</taxon>
    </lineage>
</organism>
<evidence type="ECO:0000259" key="5">
    <source>
        <dbReference type="Pfam" id="PF23726"/>
    </source>
</evidence>
<feature type="domain" description="RSE1/DDB1/CPSF1 second beta-propeller" evidence="5">
    <location>
        <begin position="598"/>
        <end position="991"/>
    </location>
</feature>
<dbReference type="EMBL" id="NHYD01003429">
    <property type="protein sequence ID" value="PPQ78006.1"/>
    <property type="molecule type" value="Genomic_DNA"/>
</dbReference>
<evidence type="ECO:0000313" key="7">
    <source>
        <dbReference type="Proteomes" id="UP000283269"/>
    </source>
</evidence>
<dbReference type="FunCoup" id="A0A409WHK1">
    <property type="interactions" value="685"/>
</dbReference>
<name>A0A409WHK1_PSICY</name>
<keyword evidence="7" id="KW-1185">Reference proteome</keyword>
<dbReference type="Gene3D" id="2.130.10.10">
    <property type="entry name" value="YVTN repeat-like/Quinoprotein amine dehydrogenase"/>
    <property type="match status" value="2"/>
</dbReference>
<evidence type="ECO:0000259" key="3">
    <source>
        <dbReference type="Pfam" id="PF03178"/>
    </source>
</evidence>
<dbReference type="InterPro" id="IPR050358">
    <property type="entry name" value="RSE1/DDB1/CFT1"/>
</dbReference>
<evidence type="ECO:0008006" key="8">
    <source>
        <dbReference type="Google" id="ProtNLM"/>
    </source>
</evidence>
<dbReference type="GO" id="GO:0003676">
    <property type="term" value="F:nucleic acid binding"/>
    <property type="evidence" value="ECO:0007669"/>
    <property type="project" value="InterPro"/>
</dbReference>
<protein>
    <recommendedName>
        <fullName evidence="8">DNA damage-binding protein 1</fullName>
    </recommendedName>
</protein>
<evidence type="ECO:0000256" key="2">
    <source>
        <dbReference type="ARBA" id="ARBA00023242"/>
    </source>
</evidence>
<dbReference type="InterPro" id="IPR015943">
    <property type="entry name" value="WD40/YVTN_repeat-like_dom_sf"/>
</dbReference>
<proteinExistence type="predicted"/>
<evidence type="ECO:0000313" key="6">
    <source>
        <dbReference type="EMBL" id="PPQ78006.1"/>
    </source>
</evidence>